<feature type="region of interest" description="Disordered" evidence="1">
    <location>
        <begin position="1"/>
        <end position="38"/>
    </location>
</feature>
<sequence length="104" mass="11844">MIAKKAPRYSRRVLEQQRQEGAFRQPQRQPARQCQQQPGLSFLPELDEQCVVESTRIMDQTSRPVRLGQFPVDKPQGTRCVGRLIGSSHQAESSPGCRLFSYAE</sequence>
<evidence type="ECO:0000256" key="1">
    <source>
        <dbReference type="SAM" id="MobiDB-lite"/>
    </source>
</evidence>
<gene>
    <name evidence="2" type="ORF">A1359_09440</name>
</gene>
<accession>A0A177NDW5</accession>
<feature type="compositionally biased region" description="Basic residues" evidence="1">
    <location>
        <begin position="1"/>
        <end position="11"/>
    </location>
</feature>
<dbReference type="STRING" id="980561.A1359_09440"/>
<keyword evidence="3" id="KW-1185">Reference proteome</keyword>
<protein>
    <submittedName>
        <fullName evidence="2">Uncharacterized protein</fullName>
    </submittedName>
</protein>
<dbReference type="AlphaFoldDB" id="A0A177NDW5"/>
<dbReference type="Proteomes" id="UP000078476">
    <property type="component" value="Unassembled WGS sequence"/>
</dbReference>
<comment type="caution">
    <text evidence="2">The sequence shown here is derived from an EMBL/GenBank/DDBJ whole genome shotgun (WGS) entry which is preliminary data.</text>
</comment>
<dbReference type="EMBL" id="LUUI01000101">
    <property type="protein sequence ID" value="OAI15623.1"/>
    <property type="molecule type" value="Genomic_DNA"/>
</dbReference>
<evidence type="ECO:0000313" key="3">
    <source>
        <dbReference type="Proteomes" id="UP000078476"/>
    </source>
</evidence>
<name>A0A177NDW5_9GAMM</name>
<feature type="compositionally biased region" description="Low complexity" evidence="1">
    <location>
        <begin position="24"/>
        <end position="38"/>
    </location>
</feature>
<organism evidence="2 3">
    <name type="scientific">Methylomonas lenta</name>
    <dbReference type="NCBI Taxonomy" id="980561"/>
    <lineage>
        <taxon>Bacteria</taxon>
        <taxon>Pseudomonadati</taxon>
        <taxon>Pseudomonadota</taxon>
        <taxon>Gammaproteobacteria</taxon>
        <taxon>Methylococcales</taxon>
        <taxon>Methylococcaceae</taxon>
        <taxon>Methylomonas</taxon>
    </lineage>
</organism>
<reference evidence="2 3" key="1">
    <citation type="submission" date="2016-03" db="EMBL/GenBank/DDBJ databases">
        <authorList>
            <person name="Ploux O."/>
        </authorList>
    </citation>
    <scope>NUCLEOTIDE SEQUENCE [LARGE SCALE GENOMIC DNA]</scope>
    <source>
        <strain evidence="2 3">R-45370</strain>
    </source>
</reference>
<proteinExistence type="predicted"/>
<evidence type="ECO:0000313" key="2">
    <source>
        <dbReference type="EMBL" id="OAI15623.1"/>
    </source>
</evidence>